<dbReference type="GO" id="GO:0008270">
    <property type="term" value="F:zinc ion binding"/>
    <property type="evidence" value="ECO:0007669"/>
    <property type="project" value="InterPro"/>
</dbReference>
<dbReference type="Gene3D" id="4.10.60.10">
    <property type="entry name" value="Zinc finger, CCHC-type"/>
    <property type="match status" value="1"/>
</dbReference>
<evidence type="ECO:0000313" key="4">
    <source>
        <dbReference type="EMBL" id="CAA7020366.1"/>
    </source>
</evidence>
<dbReference type="SUPFAM" id="SSF57756">
    <property type="entry name" value="Retrovirus zinc finger-like domains"/>
    <property type="match status" value="1"/>
</dbReference>
<feature type="compositionally biased region" description="Polar residues" evidence="1">
    <location>
        <begin position="105"/>
        <end position="130"/>
    </location>
</feature>
<dbReference type="SUPFAM" id="SSF56219">
    <property type="entry name" value="DNase I-like"/>
    <property type="match status" value="1"/>
</dbReference>
<dbReference type="InterPro" id="IPR005135">
    <property type="entry name" value="Endo/exonuclease/phosphatase"/>
</dbReference>
<dbReference type="AlphaFoldDB" id="A0A6D2I0D4"/>
<reference evidence="4" key="1">
    <citation type="submission" date="2020-01" db="EMBL/GenBank/DDBJ databases">
        <authorList>
            <person name="Mishra B."/>
        </authorList>
    </citation>
    <scope>NUCLEOTIDE SEQUENCE [LARGE SCALE GENOMIC DNA]</scope>
</reference>
<dbReference type="GO" id="GO:0003824">
    <property type="term" value="F:catalytic activity"/>
    <property type="evidence" value="ECO:0007669"/>
    <property type="project" value="InterPro"/>
</dbReference>
<proteinExistence type="predicted"/>
<evidence type="ECO:0000259" key="2">
    <source>
        <dbReference type="Pfam" id="PF03372"/>
    </source>
</evidence>
<dbReference type="Gene3D" id="3.60.10.10">
    <property type="entry name" value="Endonuclease/exonuclease/phosphatase"/>
    <property type="match status" value="1"/>
</dbReference>
<keyword evidence="5" id="KW-1185">Reference proteome</keyword>
<dbReference type="GO" id="GO:0003676">
    <property type="term" value="F:nucleic acid binding"/>
    <property type="evidence" value="ECO:0007669"/>
    <property type="project" value="InterPro"/>
</dbReference>
<dbReference type="Pfam" id="PF14111">
    <property type="entry name" value="DUF4283"/>
    <property type="match status" value="1"/>
</dbReference>
<feature type="compositionally biased region" description="Low complexity" evidence="1">
    <location>
        <begin position="10"/>
        <end position="54"/>
    </location>
</feature>
<organism evidence="4 5">
    <name type="scientific">Microthlaspi erraticum</name>
    <dbReference type="NCBI Taxonomy" id="1685480"/>
    <lineage>
        <taxon>Eukaryota</taxon>
        <taxon>Viridiplantae</taxon>
        <taxon>Streptophyta</taxon>
        <taxon>Embryophyta</taxon>
        <taxon>Tracheophyta</taxon>
        <taxon>Spermatophyta</taxon>
        <taxon>Magnoliopsida</taxon>
        <taxon>eudicotyledons</taxon>
        <taxon>Gunneridae</taxon>
        <taxon>Pentapetalae</taxon>
        <taxon>rosids</taxon>
        <taxon>malvids</taxon>
        <taxon>Brassicales</taxon>
        <taxon>Brassicaceae</taxon>
        <taxon>Coluteocarpeae</taxon>
        <taxon>Microthlaspi</taxon>
    </lineage>
</organism>
<dbReference type="Proteomes" id="UP000467841">
    <property type="component" value="Unassembled WGS sequence"/>
</dbReference>
<feature type="compositionally biased region" description="Basic residues" evidence="1">
    <location>
        <begin position="399"/>
        <end position="411"/>
    </location>
</feature>
<dbReference type="PANTHER" id="PTHR31286:SF55">
    <property type="entry name" value="DUF4283 DOMAIN-CONTAINING PROTEIN"/>
    <property type="match status" value="1"/>
</dbReference>
<feature type="domain" description="Endonuclease/exonuclease/phosphatase" evidence="2">
    <location>
        <begin position="520"/>
        <end position="687"/>
    </location>
</feature>
<name>A0A6D2I0D4_9BRAS</name>
<dbReference type="OrthoDB" id="1113029at2759"/>
<feature type="region of interest" description="Disordered" evidence="1">
    <location>
        <begin position="389"/>
        <end position="435"/>
    </location>
</feature>
<evidence type="ECO:0000256" key="1">
    <source>
        <dbReference type="SAM" id="MobiDB-lite"/>
    </source>
</evidence>
<feature type="compositionally biased region" description="Polar residues" evidence="1">
    <location>
        <begin position="79"/>
        <end position="94"/>
    </location>
</feature>
<feature type="region of interest" description="Disordered" evidence="1">
    <location>
        <begin position="1"/>
        <end position="151"/>
    </location>
</feature>
<gene>
    <name evidence="4" type="ORF">MERR_LOCUS7601</name>
</gene>
<dbReference type="PANTHER" id="PTHR31286">
    <property type="entry name" value="GLYCINE-RICH CELL WALL STRUCTURAL PROTEIN 1.8-LIKE"/>
    <property type="match status" value="1"/>
</dbReference>
<accession>A0A6D2I0D4</accession>
<evidence type="ECO:0000313" key="5">
    <source>
        <dbReference type="Proteomes" id="UP000467841"/>
    </source>
</evidence>
<feature type="domain" description="DUF4283" evidence="3">
    <location>
        <begin position="183"/>
        <end position="266"/>
    </location>
</feature>
<sequence length="818" mass="90981">MRKKKHKKNSGSPSQKSSSPSQSSGSSEPTSSSEPPVVDSPKSDMEAASAASPEPVSPPATIAAQDPTPLAKDKISDLVETSVSQIQFGTNTSRLVEESTDPGLSENSTSKVASPQVQANAQVSAKSTSVADPDPKPQPSSANSWSDLFKGPGKKLSKKGKPFNLSSGEACVKISDTLIEKNKKSWDLFILGQFYSDPPSQGTIHNIVNGIWSKYYRDITVSKMEGFAFLFRIPSAATQSRVLEQRLWQIEGQTMFVGKWEPGIVPVKPELTSAPIWLELRNVPYRCFNNEALERIATAVGEPKCLHPSTANKTNLEVAKVFTLIDPRKPLPEAVNVKFDSGEICRVLVSSPWMPPICGHCKGIGHTIKRCKSAPITCQECKSSAHSSENCPRAQAKEPKKKKRGRSRSKSKGASTAKDIDQLKRTPATGLSGIISKGESSNTFKWIPKEKNKVPSVKSSETEAEADSSDVLSSDSEGYVSPEEEYDNLEDQYEGFTEVPKHQKFVDKLLPGWSLEDNYAFSTLGKIWIVWHPSVRVVTIAKSLQMITSEVLLPDSSAWIVISVVYASNDETERKALWAELKDLALDRRVASRAWLVLGDFNQTLNPHEHSIPAAQNINRRMVEFRNTLQDAELSDLTFKGETFTWWNKSVSRPVAKKLDRALINEHWMNQFPASYAKFGEPDFSDHTSYGVILDHGSLSKKRPFRFFNYLLQNEELLPLIADHWFSCSVFGSAMFRVSRKLKLLKNILRKFSKQNYSGIEKRTAEAHAIMLGSQQQVLADPSPSNAVLELEAQKRWRILATAEEAFHRQKSRVTWLK</sequence>
<dbReference type="InterPro" id="IPR040256">
    <property type="entry name" value="At4g02000-like"/>
</dbReference>
<dbReference type="EMBL" id="CACVBM020000543">
    <property type="protein sequence ID" value="CAA7020366.1"/>
    <property type="molecule type" value="Genomic_DNA"/>
</dbReference>
<dbReference type="InterPro" id="IPR025558">
    <property type="entry name" value="DUF4283"/>
</dbReference>
<dbReference type="InterPro" id="IPR036875">
    <property type="entry name" value="Znf_CCHC_sf"/>
</dbReference>
<dbReference type="InterPro" id="IPR036691">
    <property type="entry name" value="Endo/exonu/phosph_ase_sf"/>
</dbReference>
<feature type="region of interest" description="Disordered" evidence="1">
    <location>
        <begin position="452"/>
        <end position="484"/>
    </location>
</feature>
<evidence type="ECO:0000259" key="3">
    <source>
        <dbReference type="Pfam" id="PF14111"/>
    </source>
</evidence>
<protein>
    <submittedName>
        <fullName evidence="4">Uncharacterized protein</fullName>
    </submittedName>
</protein>
<comment type="caution">
    <text evidence="4">The sequence shown here is derived from an EMBL/GenBank/DDBJ whole genome shotgun (WGS) entry which is preliminary data.</text>
</comment>
<dbReference type="Pfam" id="PF03372">
    <property type="entry name" value="Exo_endo_phos"/>
    <property type="match status" value="1"/>
</dbReference>